<dbReference type="PANTHER" id="PTHR23420:SF0">
    <property type="entry name" value="ADENOSYLHOMOCYSTEINASE"/>
    <property type="match status" value="1"/>
</dbReference>
<dbReference type="InterPro" id="IPR015878">
    <property type="entry name" value="Ado_hCys_hydrolase_NAD-bd"/>
</dbReference>
<reference evidence="15" key="1">
    <citation type="journal article" date="2019" name="Nat. Commun.">
        <title>The genome of broomcorn millet.</title>
        <authorList>
            <person name="Zou C."/>
            <person name="Miki D."/>
            <person name="Li D."/>
            <person name="Tang Q."/>
            <person name="Xiao L."/>
            <person name="Rajput S."/>
            <person name="Deng P."/>
            <person name="Jia W."/>
            <person name="Huang R."/>
            <person name="Zhang M."/>
            <person name="Sun Y."/>
            <person name="Hu J."/>
            <person name="Fu X."/>
            <person name="Schnable P.S."/>
            <person name="Li F."/>
            <person name="Zhang H."/>
            <person name="Feng B."/>
            <person name="Zhu X."/>
            <person name="Liu R."/>
            <person name="Schnable J.C."/>
            <person name="Zhu J.-K."/>
            <person name="Zhang H."/>
        </authorList>
    </citation>
    <scope>NUCLEOTIDE SEQUENCE [LARGE SCALE GENOMIC DNA]</scope>
</reference>
<dbReference type="PROSITE" id="PS00739">
    <property type="entry name" value="ADOHCYASE_2"/>
    <property type="match status" value="1"/>
</dbReference>
<dbReference type="PIRSF" id="PIRSF001109">
    <property type="entry name" value="Ad_hcy_hydrolase"/>
    <property type="match status" value="1"/>
</dbReference>
<evidence type="ECO:0000313" key="14">
    <source>
        <dbReference type="EMBL" id="RLM62308.1"/>
    </source>
</evidence>
<feature type="binding site" evidence="10">
    <location>
        <begin position="362"/>
        <end position="364"/>
    </location>
    <ligand>
        <name>NAD(+)</name>
        <dbReference type="ChEBI" id="CHEBI:57540"/>
    </ligand>
</feature>
<dbReference type="PANTHER" id="PTHR23420">
    <property type="entry name" value="ADENOSYLHOMOCYSTEINASE"/>
    <property type="match status" value="1"/>
</dbReference>
<evidence type="ECO:0000256" key="12">
    <source>
        <dbReference type="RuleBase" id="RU004166"/>
    </source>
</evidence>
<dbReference type="GO" id="GO:0006730">
    <property type="term" value="P:one-carbon metabolic process"/>
    <property type="evidence" value="ECO:0007669"/>
    <property type="project" value="UniProtKB-KW"/>
</dbReference>
<evidence type="ECO:0000256" key="8">
    <source>
        <dbReference type="ARBA" id="ARBA00034527"/>
    </source>
</evidence>
<feature type="binding site" evidence="10">
    <location>
        <position position="306"/>
    </location>
    <ligand>
        <name>NAD(+)</name>
        <dbReference type="ChEBI" id="CHEBI:57540"/>
    </ligand>
</feature>
<dbReference type="Gene3D" id="3.40.50.1480">
    <property type="entry name" value="Adenosylhomocysteinase-like"/>
    <property type="match status" value="1"/>
</dbReference>
<comment type="catalytic activity">
    <reaction evidence="9 11">
        <text>S-adenosyl-L-homocysteine + H2O = L-homocysteine + adenosine</text>
        <dbReference type="Rhea" id="RHEA:21708"/>
        <dbReference type="ChEBI" id="CHEBI:15377"/>
        <dbReference type="ChEBI" id="CHEBI:16335"/>
        <dbReference type="ChEBI" id="CHEBI:57856"/>
        <dbReference type="ChEBI" id="CHEBI:58199"/>
        <dbReference type="EC" id="3.13.2.1"/>
    </reaction>
</comment>
<dbReference type="InterPro" id="IPR036291">
    <property type="entry name" value="NAD(P)-bd_dom_sf"/>
</dbReference>
<protein>
    <recommendedName>
        <fullName evidence="4 11">Adenosylhomocysteinase</fullName>
        <ecNumber evidence="8 11">3.13.2.1</ecNumber>
    </recommendedName>
</protein>
<evidence type="ECO:0000259" key="13">
    <source>
        <dbReference type="SMART" id="SM00997"/>
    </source>
</evidence>
<dbReference type="Gene3D" id="3.40.50.720">
    <property type="entry name" value="NAD(P)-binding Rossmann-like Domain"/>
    <property type="match status" value="1"/>
</dbReference>
<feature type="domain" description="S-adenosyl-L-homocysteine hydrolase NAD binding" evidence="13">
    <location>
        <begin position="254"/>
        <end position="417"/>
    </location>
</feature>
<dbReference type="AlphaFoldDB" id="A0A3L6PR31"/>
<keyword evidence="5 11" id="KW-0554">One-carbon metabolism</keyword>
<dbReference type="EC" id="3.13.2.1" evidence="8 11"/>
<keyword evidence="15" id="KW-1185">Reference proteome</keyword>
<dbReference type="GO" id="GO:0033353">
    <property type="term" value="P:S-adenosylmethionine cycle"/>
    <property type="evidence" value="ECO:0007669"/>
    <property type="project" value="TreeGrafter"/>
</dbReference>
<feature type="binding site" evidence="10">
    <location>
        <position position="418"/>
    </location>
    <ligand>
        <name>NAD(+)</name>
        <dbReference type="ChEBI" id="CHEBI:57540"/>
    </ligand>
</feature>
<proteinExistence type="inferred from homology"/>
<dbReference type="Pfam" id="PF05221">
    <property type="entry name" value="AdoHcyase"/>
    <property type="match status" value="1"/>
</dbReference>
<evidence type="ECO:0000256" key="10">
    <source>
        <dbReference type="PIRSR" id="PIRSR001109-2"/>
    </source>
</evidence>
<dbReference type="InterPro" id="IPR042172">
    <property type="entry name" value="Adenosylhomocyst_ase-like_sf"/>
</dbReference>
<evidence type="ECO:0000256" key="6">
    <source>
        <dbReference type="ARBA" id="ARBA00022801"/>
    </source>
</evidence>
<evidence type="ECO:0000256" key="9">
    <source>
        <dbReference type="ARBA" id="ARBA00048858"/>
    </source>
</evidence>
<dbReference type="Proteomes" id="UP000275267">
    <property type="component" value="Unassembled WGS sequence"/>
</dbReference>
<dbReference type="STRING" id="4540.A0A3L6PR31"/>
<dbReference type="SMART" id="SM00997">
    <property type="entry name" value="AdoHcyase_NAD"/>
    <property type="match status" value="1"/>
</dbReference>
<comment type="pathway">
    <text evidence="2 11">Amino-acid biosynthesis; L-homocysteine biosynthesis; L-homocysteine from S-adenosyl-L-homocysteine: step 1/1.</text>
</comment>
<dbReference type="UniPathway" id="UPA00314">
    <property type="reaction ID" value="UER00076"/>
</dbReference>
<organism evidence="14 15">
    <name type="scientific">Panicum miliaceum</name>
    <name type="common">Proso millet</name>
    <name type="synonym">Broomcorn millet</name>
    <dbReference type="NCBI Taxonomy" id="4540"/>
    <lineage>
        <taxon>Eukaryota</taxon>
        <taxon>Viridiplantae</taxon>
        <taxon>Streptophyta</taxon>
        <taxon>Embryophyta</taxon>
        <taxon>Tracheophyta</taxon>
        <taxon>Spermatophyta</taxon>
        <taxon>Magnoliopsida</taxon>
        <taxon>Liliopsida</taxon>
        <taxon>Poales</taxon>
        <taxon>Poaceae</taxon>
        <taxon>PACMAD clade</taxon>
        <taxon>Panicoideae</taxon>
        <taxon>Panicodae</taxon>
        <taxon>Paniceae</taxon>
        <taxon>Panicinae</taxon>
        <taxon>Panicum</taxon>
        <taxon>Panicum sect. Panicum</taxon>
    </lineage>
</organism>
<dbReference type="GO" id="GO:0005829">
    <property type="term" value="C:cytosol"/>
    <property type="evidence" value="ECO:0007669"/>
    <property type="project" value="TreeGrafter"/>
</dbReference>
<dbReference type="SUPFAM" id="SSF51735">
    <property type="entry name" value="NAD(P)-binding Rossmann-fold domains"/>
    <property type="match status" value="1"/>
</dbReference>
<dbReference type="EMBL" id="PQIB02000016">
    <property type="protein sequence ID" value="RLM62308.1"/>
    <property type="molecule type" value="Genomic_DNA"/>
</dbReference>
<dbReference type="CDD" id="cd00401">
    <property type="entry name" value="SAHH"/>
    <property type="match status" value="1"/>
</dbReference>
<dbReference type="NCBIfam" id="TIGR00936">
    <property type="entry name" value="ahcY"/>
    <property type="match status" value="1"/>
</dbReference>
<evidence type="ECO:0000256" key="4">
    <source>
        <dbReference type="ARBA" id="ARBA00022091"/>
    </source>
</evidence>
<evidence type="ECO:0000256" key="7">
    <source>
        <dbReference type="ARBA" id="ARBA00023027"/>
    </source>
</evidence>
<dbReference type="InterPro" id="IPR000043">
    <property type="entry name" value="Adenosylhomocysteinase-like"/>
</dbReference>
<keyword evidence="6 11" id="KW-0378">Hydrolase</keyword>
<feature type="binding site" evidence="10">
    <location>
        <position position="411"/>
    </location>
    <ligand>
        <name>NAD(+)</name>
        <dbReference type="ChEBI" id="CHEBI:57540"/>
    </ligand>
</feature>
<dbReference type="OrthoDB" id="10007170at2759"/>
<evidence type="ECO:0000256" key="1">
    <source>
        <dbReference type="ARBA" id="ARBA00002639"/>
    </source>
</evidence>
<dbReference type="Pfam" id="PF00670">
    <property type="entry name" value="AdoHcyase_NAD"/>
    <property type="match status" value="1"/>
</dbReference>
<evidence type="ECO:0000256" key="11">
    <source>
        <dbReference type="RuleBase" id="RU000548"/>
    </source>
</evidence>
<dbReference type="SMART" id="SM00996">
    <property type="entry name" value="AdoHcyase"/>
    <property type="match status" value="1"/>
</dbReference>
<feature type="binding site" evidence="10">
    <location>
        <begin position="285"/>
        <end position="290"/>
    </location>
    <ligand>
        <name>NAD(+)</name>
        <dbReference type="ChEBI" id="CHEBI:57540"/>
    </ligand>
</feature>
<evidence type="ECO:0000256" key="5">
    <source>
        <dbReference type="ARBA" id="ARBA00022563"/>
    </source>
</evidence>
<evidence type="ECO:0000256" key="3">
    <source>
        <dbReference type="ARBA" id="ARBA00007122"/>
    </source>
</evidence>
<dbReference type="InterPro" id="IPR020082">
    <property type="entry name" value="S-Ado-L-homoCys_hydrolase_CS"/>
</dbReference>
<dbReference type="GO" id="GO:0004013">
    <property type="term" value="F:adenosylhomocysteinase activity"/>
    <property type="evidence" value="ECO:0007669"/>
    <property type="project" value="UniProtKB-EC"/>
</dbReference>
<name>A0A3L6PR31_PANMI</name>
<comment type="similarity">
    <text evidence="3 12">Belongs to the adenosylhomocysteinase family.</text>
</comment>
<sequence>MALSVEKTSSGREYKVKDLSQAGFGRLEIELAEVEMPGLMACRAEFGPSKPFAGARISGSLHMTIQTAVLIETLTALGAEVRWCSCNIFSTQDHAAAAIARDSAAVFAWKGETLEEYWWCTERCLDWGGAGGPDLIVDGGGDATLLIHEGVMAEEDYEKTGKVPDPDSTDNAEFKIVLTIIHDGLKADPRKYRKMKERLVGLSEETTTGVKRLYQMQETSSLLFPAINVKRLRHQEQVIVWLLNVTCYIVPFDNLYGCRHSLPDGLMRATDVMIAGKVAVVCGYGDVGKGCAAALKQAGARVIVTEIDPICALQALMEGLQVLTLEDVLSEADIFVTTTGNKDIIMVDHMRKMKNNAIVCNIGHFDNEIDMHGLETYPGVKRITIKPQTDRWVFPETNTGIIVLAEGCLMNLVCATGHPSFVMSCSFTNQVIAQLELWKERSSGKYEKKVYVLPKHLDEKVAALHLGKLGAKLTKSQADYISVPVEGPYKPAHYRYWVAQHD</sequence>
<comment type="function">
    <text evidence="1">Adenosylhomocysteine is a competitive inhibitor of S-adenosyl-L-methionine-dependent methyl transferase reactions; therefore adenosylhomocysteinase may play a key role in the control of methylations via regulation of the intracellular concentration of adenosylhomocysteine.</text>
</comment>
<dbReference type="SUPFAM" id="SSF52283">
    <property type="entry name" value="Formate/glycerate dehydrogenase catalytic domain-like"/>
    <property type="match status" value="2"/>
</dbReference>
<comment type="caution">
    <text evidence="14">The sequence shown here is derived from an EMBL/GenBank/DDBJ whole genome shotgun (WGS) entry which is preliminary data.</text>
</comment>
<keyword evidence="7 10" id="KW-0520">NAD</keyword>
<comment type="cofactor">
    <cofactor evidence="10 11">
        <name>NAD(+)</name>
        <dbReference type="ChEBI" id="CHEBI:57540"/>
    </cofactor>
    <text evidence="10 11">Binds 1 NAD(+) per subunit.</text>
</comment>
<accession>A0A3L6PR31</accession>
<evidence type="ECO:0000256" key="2">
    <source>
        <dbReference type="ARBA" id="ARBA00005195"/>
    </source>
</evidence>
<dbReference type="PROSITE" id="PS00738">
    <property type="entry name" value="ADOHCYASE_1"/>
    <property type="match status" value="1"/>
</dbReference>
<feature type="binding site" evidence="10">
    <location>
        <begin position="206"/>
        <end position="208"/>
    </location>
    <ligand>
        <name>NAD(+)</name>
        <dbReference type="ChEBI" id="CHEBI:57540"/>
    </ligand>
</feature>
<evidence type="ECO:0000313" key="15">
    <source>
        <dbReference type="Proteomes" id="UP000275267"/>
    </source>
</evidence>
<dbReference type="FunFam" id="3.40.50.720:FF:000004">
    <property type="entry name" value="Adenosylhomocysteinase"/>
    <property type="match status" value="1"/>
</dbReference>
<gene>
    <name evidence="14" type="ORF">C2845_PM14G01120</name>
</gene>